<feature type="domain" description="CSD" evidence="2">
    <location>
        <begin position="87"/>
        <end position="148"/>
    </location>
</feature>
<dbReference type="SMART" id="SM00357">
    <property type="entry name" value="CSP"/>
    <property type="match status" value="1"/>
</dbReference>
<dbReference type="CDD" id="cd04458">
    <property type="entry name" value="CSP_CDS"/>
    <property type="match status" value="1"/>
</dbReference>
<dbReference type="InterPro" id="IPR002059">
    <property type="entry name" value="CSP_DNA-bd"/>
</dbReference>
<dbReference type="EMBL" id="JAVDQD010000005">
    <property type="protein sequence ID" value="MDR6240577.1"/>
    <property type="molecule type" value="Genomic_DNA"/>
</dbReference>
<dbReference type="RefSeq" id="WP_309940611.1">
    <property type="nucleotide sequence ID" value="NZ_AP025306.1"/>
</dbReference>
<dbReference type="Gene3D" id="2.40.50.140">
    <property type="entry name" value="Nucleic acid-binding proteins"/>
    <property type="match status" value="1"/>
</dbReference>
<sequence>MSRSRETFSKKEVRNKKEKKRKEKLEKKQERKEAKQKKSFDDMIVYVDENGNLTSTPPDLTQKKEIKAESIELGVPKREAMEEDDELFIGIVDKFESSKGFGFIREKDQRDSVFVHINECVDRIKQGDKVKFQKEKTPKGIRALQVKLA</sequence>
<name>A0AAE3XQ85_9BACT</name>
<evidence type="ECO:0000259" key="2">
    <source>
        <dbReference type="PROSITE" id="PS51857"/>
    </source>
</evidence>
<organism evidence="3 4">
    <name type="scientific">Aureibacter tunicatorum</name>
    <dbReference type="NCBI Taxonomy" id="866807"/>
    <lineage>
        <taxon>Bacteria</taxon>
        <taxon>Pseudomonadati</taxon>
        <taxon>Bacteroidota</taxon>
        <taxon>Cytophagia</taxon>
        <taxon>Cytophagales</taxon>
        <taxon>Persicobacteraceae</taxon>
        <taxon>Aureibacter</taxon>
    </lineage>
</organism>
<keyword evidence="4" id="KW-1185">Reference proteome</keyword>
<evidence type="ECO:0000313" key="3">
    <source>
        <dbReference type="EMBL" id="MDR6240577.1"/>
    </source>
</evidence>
<reference evidence="3" key="1">
    <citation type="submission" date="2023-07" db="EMBL/GenBank/DDBJ databases">
        <title>Genomic Encyclopedia of Type Strains, Phase IV (KMG-IV): sequencing the most valuable type-strain genomes for metagenomic binning, comparative biology and taxonomic classification.</title>
        <authorList>
            <person name="Goeker M."/>
        </authorList>
    </citation>
    <scope>NUCLEOTIDE SEQUENCE</scope>
    <source>
        <strain evidence="3">DSM 26174</strain>
    </source>
</reference>
<protein>
    <submittedName>
        <fullName evidence="3">Cold shock CspA family protein</fullName>
    </submittedName>
</protein>
<feature type="region of interest" description="Disordered" evidence="1">
    <location>
        <begin position="1"/>
        <end position="38"/>
    </location>
</feature>
<accession>A0AAE3XQ85</accession>
<proteinExistence type="predicted"/>
<dbReference type="PROSITE" id="PS51857">
    <property type="entry name" value="CSD_2"/>
    <property type="match status" value="1"/>
</dbReference>
<dbReference type="SUPFAM" id="SSF50249">
    <property type="entry name" value="Nucleic acid-binding proteins"/>
    <property type="match status" value="1"/>
</dbReference>
<dbReference type="AlphaFoldDB" id="A0AAE3XQ85"/>
<dbReference type="InterPro" id="IPR011129">
    <property type="entry name" value="CSD"/>
</dbReference>
<gene>
    <name evidence="3" type="ORF">HNQ88_003653</name>
</gene>
<dbReference type="GO" id="GO:0005829">
    <property type="term" value="C:cytosol"/>
    <property type="evidence" value="ECO:0007669"/>
    <property type="project" value="UniProtKB-ARBA"/>
</dbReference>
<evidence type="ECO:0000313" key="4">
    <source>
        <dbReference type="Proteomes" id="UP001185092"/>
    </source>
</evidence>
<dbReference type="InterPro" id="IPR012340">
    <property type="entry name" value="NA-bd_OB-fold"/>
</dbReference>
<comment type="caution">
    <text evidence="3">The sequence shown here is derived from an EMBL/GenBank/DDBJ whole genome shotgun (WGS) entry which is preliminary data.</text>
</comment>
<dbReference type="GO" id="GO:0003676">
    <property type="term" value="F:nucleic acid binding"/>
    <property type="evidence" value="ECO:0007669"/>
    <property type="project" value="InterPro"/>
</dbReference>
<dbReference type="Pfam" id="PF00313">
    <property type="entry name" value="CSD"/>
    <property type="match status" value="1"/>
</dbReference>
<dbReference type="Proteomes" id="UP001185092">
    <property type="component" value="Unassembled WGS sequence"/>
</dbReference>
<feature type="compositionally biased region" description="Basic and acidic residues" evidence="1">
    <location>
        <begin position="23"/>
        <end position="38"/>
    </location>
</feature>
<evidence type="ECO:0000256" key="1">
    <source>
        <dbReference type="SAM" id="MobiDB-lite"/>
    </source>
</evidence>
<feature type="compositionally biased region" description="Basic and acidic residues" evidence="1">
    <location>
        <begin position="1"/>
        <end position="12"/>
    </location>
</feature>
<feature type="compositionally biased region" description="Basic residues" evidence="1">
    <location>
        <begin position="13"/>
        <end position="22"/>
    </location>
</feature>